<protein>
    <submittedName>
        <fullName evidence="1">Uncharacterized protein</fullName>
    </submittedName>
</protein>
<evidence type="ECO:0000313" key="1">
    <source>
        <dbReference type="EMBL" id="KAK8206824.1"/>
    </source>
</evidence>
<proteinExistence type="predicted"/>
<comment type="caution">
    <text evidence="1">The sequence shown here is derived from an EMBL/GenBank/DDBJ whole genome shotgun (WGS) entry which is preliminary data.</text>
</comment>
<reference evidence="1" key="1">
    <citation type="submission" date="2024-02" db="EMBL/GenBank/DDBJ databases">
        <title>Metagenome Assembled Genome of Zalaria obscura JY119.</title>
        <authorList>
            <person name="Vighnesh L."/>
            <person name="Jagadeeshwari U."/>
            <person name="Venkata Ramana C."/>
            <person name="Sasikala C."/>
        </authorList>
    </citation>
    <scope>NUCLEOTIDE SEQUENCE</scope>
    <source>
        <strain evidence="1">JY119</strain>
    </source>
</reference>
<sequence length="527" mass="57675">MVSATRSSKRIAANNDNSSSPPSAKGASGTKRKADASETSTQPSKGRKGTKKEQKTLEETIDNGEEQKTAEAEEDQPKDIEMKEAASGGEGAEAAPKPQQDEQASNGAGKDDFKRDPGCWFWLDKETYKPKEKDQQAKEQTNPTEGPDFKTGAAFEGENKEGESRDDPEKALKDSRGGGGFNTIDAKGPSYDENVHDEIHAAEGTEPQRADADKDAPRADAEDGKTEMKPSSNGDGAVEESEERAEAQPSNVLEKGIIYFFTRGRVGIEEPESVTDLQRSYMVLRPLPPGGKLGDGPIDDVGNNRLIALPKKVWPKSPRDRFMVFVEGTKKSMADLKDSFFKGSDYDTKTQGTRHTPSVTPIGEGVYAMVSTGSGRQETHLAYMLTIPQEPGELQDDVGLRAKGSFVMSLKNPEAGGPSYANLPQGAEFPKDVMDEFRGRGWMPPEPKHFDYQNAQILLIGESLDDSKALEANSKDEKNDSKETPAEEVEKLEHEDELRVEHLKGDDTVFDDLHISSKEYPSVPTTW</sequence>
<gene>
    <name evidence="1" type="ORF">M8818_004659</name>
</gene>
<accession>A0ACC3SG53</accession>
<dbReference type="Proteomes" id="UP001320706">
    <property type="component" value="Unassembled WGS sequence"/>
</dbReference>
<dbReference type="EMBL" id="JAMKPW020000022">
    <property type="protein sequence ID" value="KAK8206824.1"/>
    <property type="molecule type" value="Genomic_DNA"/>
</dbReference>
<evidence type="ECO:0000313" key="2">
    <source>
        <dbReference type="Proteomes" id="UP001320706"/>
    </source>
</evidence>
<organism evidence="1 2">
    <name type="scientific">Zalaria obscura</name>
    <dbReference type="NCBI Taxonomy" id="2024903"/>
    <lineage>
        <taxon>Eukaryota</taxon>
        <taxon>Fungi</taxon>
        <taxon>Dikarya</taxon>
        <taxon>Ascomycota</taxon>
        <taxon>Pezizomycotina</taxon>
        <taxon>Dothideomycetes</taxon>
        <taxon>Dothideomycetidae</taxon>
        <taxon>Dothideales</taxon>
        <taxon>Zalariaceae</taxon>
        <taxon>Zalaria</taxon>
    </lineage>
</organism>
<name>A0ACC3SG53_9PEZI</name>
<keyword evidence="2" id="KW-1185">Reference proteome</keyword>